<proteinExistence type="predicted"/>
<organism evidence="2">
    <name type="scientific">marine metagenome</name>
    <dbReference type="NCBI Taxonomy" id="408172"/>
    <lineage>
        <taxon>unclassified sequences</taxon>
        <taxon>metagenomes</taxon>
        <taxon>ecological metagenomes</taxon>
    </lineage>
</organism>
<evidence type="ECO:0000313" key="2">
    <source>
        <dbReference type="EMBL" id="SVC82828.1"/>
    </source>
</evidence>
<dbReference type="EMBL" id="UINC01113309">
    <property type="protein sequence ID" value="SVC82828.1"/>
    <property type="molecule type" value="Genomic_DNA"/>
</dbReference>
<feature type="non-terminal residue" evidence="2">
    <location>
        <position position="23"/>
    </location>
</feature>
<keyword evidence="1" id="KW-0812">Transmembrane</keyword>
<sequence length="23" mass="2586">MGKILSKFSLVVLFLVVGLIYFV</sequence>
<keyword evidence="1" id="KW-0472">Membrane</keyword>
<keyword evidence="1" id="KW-1133">Transmembrane helix</keyword>
<accession>A0A382QCZ7</accession>
<gene>
    <name evidence="2" type="ORF">METZ01_LOCUS335682</name>
</gene>
<dbReference type="AlphaFoldDB" id="A0A382QCZ7"/>
<feature type="transmembrane region" description="Helical" evidence="1">
    <location>
        <begin position="5"/>
        <end position="22"/>
    </location>
</feature>
<evidence type="ECO:0000256" key="1">
    <source>
        <dbReference type="SAM" id="Phobius"/>
    </source>
</evidence>
<name>A0A382QCZ7_9ZZZZ</name>
<protein>
    <submittedName>
        <fullName evidence="2">Uncharacterized protein</fullName>
    </submittedName>
</protein>
<reference evidence="2" key="1">
    <citation type="submission" date="2018-05" db="EMBL/GenBank/DDBJ databases">
        <authorList>
            <person name="Lanie J.A."/>
            <person name="Ng W.-L."/>
            <person name="Kazmierczak K.M."/>
            <person name="Andrzejewski T.M."/>
            <person name="Davidsen T.M."/>
            <person name="Wayne K.J."/>
            <person name="Tettelin H."/>
            <person name="Glass J.I."/>
            <person name="Rusch D."/>
            <person name="Podicherti R."/>
            <person name="Tsui H.-C.T."/>
            <person name="Winkler M.E."/>
        </authorList>
    </citation>
    <scope>NUCLEOTIDE SEQUENCE</scope>
</reference>